<dbReference type="Gene3D" id="2.60.120.330">
    <property type="entry name" value="B-lactam Antibiotic, Isopenicillin N Synthase, Chain"/>
    <property type="match status" value="1"/>
</dbReference>
<dbReference type="PROSITE" id="PS51471">
    <property type="entry name" value="FE2OG_OXY"/>
    <property type="match status" value="1"/>
</dbReference>
<feature type="compositionally biased region" description="Low complexity" evidence="10">
    <location>
        <begin position="24"/>
        <end position="37"/>
    </location>
</feature>
<dbReference type="Pfam" id="PF03171">
    <property type="entry name" value="2OG-FeII_Oxy"/>
    <property type="match status" value="1"/>
</dbReference>
<dbReference type="InterPro" id="IPR027443">
    <property type="entry name" value="IPNS-like_sf"/>
</dbReference>
<protein>
    <recommendedName>
        <fullName evidence="11">Fe2OG dioxygenase domain-containing protein</fullName>
    </recommendedName>
</protein>
<keyword evidence="3 9" id="KW-0479">Metal-binding</keyword>
<reference evidence="12 13" key="1">
    <citation type="journal article" date="2023" name="Hortic Res">
        <title>Pangenome of water caltrop reveals structural variations and asymmetric subgenome divergence after allopolyploidization.</title>
        <authorList>
            <person name="Zhang X."/>
            <person name="Chen Y."/>
            <person name="Wang L."/>
            <person name="Yuan Y."/>
            <person name="Fang M."/>
            <person name="Shi L."/>
            <person name="Lu R."/>
            <person name="Comes H.P."/>
            <person name="Ma Y."/>
            <person name="Chen Y."/>
            <person name="Huang G."/>
            <person name="Zhou Y."/>
            <person name="Zheng Z."/>
            <person name="Qiu Y."/>
        </authorList>
    </citation>
    <scope>NUCLEOTIDE SEQUENCE [LARGE SCALE GENOMIC DNA]</scope>
    <source>
        <strain evidence="12">F231</strain>
    </source>
</reference>
<dbReference type="PANTHER" id="PTHR47990">
    <property type="entry name" value="2-OXOGLUTARATE (2OG) AND FE(II)-DEPENDENT OXYGENASE SUPERFAMILY PROTEIN-RELATED"/>
    <property type="match status" value="1"/>
</dbReference>
<dbReference type="InterPro" id="IPR005123">
    <property type="entry name" value="Oxoglu/Fe-dep_dioxygenase_dom"/>
</dbReference>
<dbReference type="EMBL" id="JAXQNO010000009">
    <property type="protein sequence ID" value="KAK4790798.1"/>
    <property type="molecule type" value="Genomic_DNA"/>
</dbReference>
<evidence type="ECO:0000256" key="2">
    <source>
        <dbReference type="ARBA" id="ARBA00004972"/>
    </source>
</evidence>
<dbReference type="GO" id="GO:0045544">
    <property type="term" value="F:gibberellin 20-oxidase activity"/>
    <property type="evidence" value="ECO:0007669"/>
    <property type="project" value="UniProtKB-ARBA"/>
</dbReference>
<dbReference type="Pfam" id="PF14226">
    <property type="entry name" value="DIOX_N"/>
    <property type="match status" value="1"/>
</dbReference>
<evidence type="ECO:0000313" key="13">
    <source>
        <dbReference type="Proteomes" id="UP001346149"/>
    </source>
</evidence>
<feature type="domain" description="Fe2OG dioxygenase" evidence="11">
    <location>
        <begin position="229"/>
        <end position="328"/>
    </location>
</feature>
<dbReference type="InterPro" id="IPR044861">
    <property type="entry name" value="IPNS-like_FE2OG_OXY"/>
</dbReference>
<evidence type="ECO:0000256" key="4">
    <source>
        <dbReference type="ARBA" id="ARBA00023002"/>
    </source>
</evidence>
<proteinExistence type="inferred from homology"/>
<evidence type="ECO:0000256" key="7">
    <source>
        <dbReference type="ARBA" id="ARBA00043997"/>
    </source>
</evidence>
<comment type="caution">
    <text evidence="12">The sequence shown here is derived from an EMBL/GenBank/DDBJ whole genome shotgun (WGS) entry which is preliminary data.</text>
</comment>
<evidence type="ECO:0000256" key="1">
    <source>
        <dbReference type="ARBA" id="ARBA00001961"/>
    </source>
</evidence>
<accession>A0AAN7LLJ2</accession>
<dbReference type="GO" id="GO:0009686">
    <property type="term" value="P:gibberellin biosynthetic process"/>
    <property type="evidence" value="ECO:0007669"/>
    <property type="project" value="UniProtKB-ARBA"/>
</dbReference>
<organism evidence="12 13">
    <name type="scientific">Trapa natans</name>
    <name type="common">Water chestnut</name>
    <dbReference type="NCBI Taxonomy" id="22666"/>
    <lineage>
        <taxon>Eukaryota</taxon>
        <taxon>Viridiplantae</taxon>
        <taxon>Streptophyta</taxon>
        <taxon>Embryophyta</taxon>
        <taxon>Tracheophyta</taxon>
        <taxon>Spermatophyta</taxon>
        <taxon>Magnoliopsida</taxon>
        <taxon>eudicotyledons</taxon>
        <taxon>Gunneridae</taxon>
        <taxon>Pentapetalae</taxon>
        <taxon>rosids</taxon>
        <taxon>malvids</taxon>
        <taxon>Myrtales</taxon>
        <taxon>Lythraceae</taxon>
        <taxon>Trapa</taxon>
    </lineage>
</organism>
<dbReference type="GO" id="GO:0046872">
    <property type="term" value="F:metal ion binding"/>
    <property type="evidence" value="ECO:0007669"/>
    <property type="project" value="UniProtKB-KW"/>
</dbReference>
<dbReference type="InterPro" id="IPR026992">
    <property type="entry name" value="DIOX_N"/>
</dbReference>
<dbReference type="FunFam" id="2.60.120.330:FF:000003">
    <property type="entry name" value="Gibberellin 20 oxidase 2"/>
    <property type="match status" value="1"/>
</dbReference>
<dbReference type="AlphaFoldDB" id="A0AAN7LLJ2"/>
<evidence type="ECO:0000256" key="8">
    <source>
        <dbReference type="ARBA" id="ARBA00050508"/>
    </source>
</evidence>
<feature type="region of interest" description="Disordered" evidence="10">
    <location>
        <begin position="15"/>
        <end position="37"/>
    </location>
</feature>
<gene>
    <name evidence="12" type="ORF">SAY86_031211</name>
</gene>
<dbReference type="SUPFAM" id="SSF51197">
    <property type="entry name" value="Clavaminate synthase-like"/>
    <property type="match status" value="1"/>
</dbReference>
<comment type="similarity">
    <text evidence="7">Belongs to the iron/ascorbate-dependent oxidoreductase family. GA20OX subfamily.</text>
</comment>
<comment type="pathway">
    <text evidence="6">Plant hormone biosynthesis; gibberellin biosynthesis.</text>
</comment>
<evidence type="ECO:0000256" key="6">
    <source>
        <dbReference type="ARBA" id="ARBA00037909"/>
    </source>
</evidence>
<dbReference type="PRINTS" id="PR00682">
    <property type="entry name" value="IPNSYNTHASE"/>
</dbReference>
<comment type="pathway">
    <text evidence="2">Hormone biosynthesis.</text>
</comment>
<evidence type="ECO:0000256" key="9">
    <source>
        <dbReference type="RuleBase" id="RU003682"/>
    </source>
</evidence>
<dbReference type="Proteomes" id="UP001346149">
    <property type="component" value="Unassembled WGS sequence"/>
</dbReference>
<comment type="cofactor">
    <cofactor evidence="1">
        <name>L-ascorbate</name>
        <dbReference type="ChEBI" id="CHEBI:38290"/>
    </cofactor>
</comment>
<dbReference type="InterPro" id="IPR050231">
    <property type="entry name" value="Iron_ascorbate_oxido_reductase"/>
</dbReference>
<evidence type="ECO:0000313" key="12">
    <source>
        <dbReference type="EMBL" id="KAK4790798.1"/>
    </source>
</evidence>
<name>A0AAN7LLJ2_TRANT</name>
<keyword evidence="13" id="KW-1185">Reference proteome</keyword>
<keyword evidence="5 9" id="KW-0408">Iron</keyword>
<evidence type="ECO:0000256" key="10">
    <source>
        <dbReference type="SAM" id="MobiDB-lite"/>
    </source>
</evidence>
<evidence type="ECO:0000259" key="11">
    <source>
        <dbReference type="PROSITE" id="PS51471"/>
    </source>
</evidence>
<evidence type="ECO:0000256" key="3">
    <source>
        <dbReference type="ARBA" id="ARBA00022723"/>
    </source>
</evidence>
<sequence length="386" mass="43433">MSSILDKTTDLLLHLPPAMDRRSSGPSSDGSGMPDFSSLQNQVTLPLEFTWPKNDLAETEQRPHELKEPVVDLKGFMDGDKVATARAVELVRVACSTHGFFQVTNHGIDRNLIGAAYDAVESVFRLPWNKKMSIKRKVGSFCGFSGGHADRYSSKLPWKETFSFGYSYSRPRSVTDYFHSVLGPDFEHAGVVYEKYCEAVKELSHVIMELLALSLGVDRMHYRKFFEDGSSIMRCNYYPPCSQSSLTLGTGPHTDPTSITILHQDQVGGLQVFSGGSWLNIRPRPDSFVINIGDTFAALSNGRCKSCLHRAVVNRSLERRSLVFFVCPREDKVVKPPPELAGGQARKYPDFRWSDLLDFTQNHYRADVSTLDHFFHWLRSSPKAII</sequence>
<keyword evidence="4 9" id="KW-0560">Oxidoreductase</keyword>
<evidence type="ECO:0000256" key="5">
    <source>
        <dbReference type="ARBA" id="ARBA00023004"/>
    </source>
</evidence>
<comment type="catalytic activity">
    <reaction evidence="8">
        <text>gibberellin A12 + 2 2-oxoglutarate + 3 O2 + H(+) = gibberellin A9 + 2 succinate + 3 CO2 + 2 H2O</text>
        <dbReference type="Rhea" id="RHEA:60772"/>
        <dbReference type="ChEBI" id="CHEBI:15377"/>
        <dbReference type="ChEBI" id="CHEBI:15378"/>
        <dbReference type="ChEBI" id="CHEBI:15379"/>
        <dbReference type="ChEBI" id="CHEBI:16526"/>
        <dbReference type="ChEBI" id="CHEBI:16810"/>
        <dbReference type="ChEBI" id="CHEBI:30031"/>
        <dbReference type="ChEBI" id="CHEBI:58627"/>
        <dbReference type="ChEBI" id="CHEBI:73255"/>
    </reaction>
    <physiologicalReaction direction="left-to-right" evidence="8">
        <dbReference type="Rhea" id="RHEA:60773"/>
    </physiologicalReaction>
</comment>